<dbReference type="InterPro" id="IPR025392">
    <property type="entry name" value="DUF4124"/>
</dbReference>
<organism evidence="4 5">
    <name type="scientific">Massilia aurea</name>
    <dbReference type="NCBI Taxonomy" id="373040"/>
    <lineage>
        <taxon>Bacteria</taxon>
        <taxon>Pseudomonadati</taxon>
        <taxon>Pseudomonadota</taxon>
        <taxon>Betaproteobacteria</taxon>
        <taxon>Burkholderiales</taxon>
        <taxon>Oxalobacteraceae</taxon>
        <taxon>Telluria group</taxon>
        <taxon>Massilia</taxon>
    </lineage>
</organism>
<protein>
    <recommendedName>
        <fullName evidence="3">DUF4124 domain-containing protein</fullName>
    </recommendedName>
</protein>
<evidence type="ECO:0000256" key="2">
    <source>
        <dbReference type="SAM" id="SignalP"/>
    </source>
</evidence>
<dbReference type="OrthoDB" id="9181422at2"/>
<reference evidence="4" key="1">
    <citation type="submission" date="2014-10" db="EMBL/GenBank/DDBJ databases">
        <title>Massilia sp. genome.</title>
        <authorList>
            <person name="Xu B."/>
            <person name="Dai L."/>
            <person name="Huang Z."/>
        </authorList>
    </citation>
    <scope>NUCLEOTIDE SEQUENCE [LARGE SCALE GENOMIC DNA]</scope>
    <source>
        <strain evidence="4">CFS-1</strain>
    </source>
</reference>
<feature type="compositionally biased region" description="Basic and acidic residues" evidence="1">
    <location>
        <begin position="88"/>
        <end position="120"/>
    </location>
</feature>
<gene>
    <name evidence="4" type="ORF">NM04_26730</name>
</gene>
<feature type="chain" id="PRO_5019501397" description="DUF4124 domain-containing protein" evidence="2">
    <location>
        <begin position="23"/>
        <end position="166"/>
    </location>
</feature>
<feature type="domain" description="DUF4124" evidence="3">
    <location>
        <begin position="11"/>
        <end position="65"/>
    </location>
</feature>
<dbReference type="Proteomes" id="UP000283254">
    <property type="component" value="Unassembled WGS sequence"/>
</dbReference>
<evidence type="ECO:0000256" key="1">
    <source>
        <dbReference type="SAM" id="MobiDB-lite"/>
    </source>
</evidence>
<dbReference type="RefSeq" id="WP_123072326.1">
    <property type="nucleotide sequence ID" value="NZ_JSAB01000471.1"/>
</dbReference>
<feature type="compositionally biased region" description="Basic and acidic residues" evidence="1">
    <location>
        <begin position="146"/>
        <end position="166"/>
    </location>
</feature>
<keyword evidence="5" id="KW-1185">Reference proteome</keyword>
<keyword evidence="2" id="KW-0732">Signal</keyword>
<evidence type="ECO:0000259" key="3">
    <source>
        <dbReference type="Pfam" id="PF13511"/>
    </source>
</evidence>
<sequence>MPLFSRHILGALLCLAATAAHAQYVWIGPNGTRQYSDRPPPPGTPAGKIIKAPGRPAMEPATSAATTAETPAENKDAARQPTLAEQEAAFRERSKARAEQEQKSREEAERRKRLAEHCAAARETQASLDSGIRIARIGPDGQKTYMSDEEKAARGEQVRRALQECR</sequence>
<comment type="caution">
    <text evidence="4">The sequence shown here is derived from an EMBL/GenBank/DDBJ whole genome shotgun (WGS) entry which is preliminary data.</text>
</comment>
<proteinExistence type="predicted"/>
<dbReference type="AlphaFoldDB" id="A0A422QCS1"/>
<dbReference type="EMBL" id="JSAB01000471">
    <property type="protein sequence ID" value="RNF27767.1"/>
    <property type="molecule type" value="Genomic_DNA"/>
</dbReference>
<accession>A0A422QCS1</accession>
<evidence type="ECO:0000313" key="5">
    <source>
        <dbReference type="Proteomes" id="UP000283254"/>
    </source>
</evidence>
<name>A0A422QCS1_9BURK</name>
<feature type="compositionally biased region" description="Low complexity" evidence="1">
    <location>
        <begin position="56"/>
        <end position="71"/>
    </location>
</feature>
<dbReference type="Pfam" id="PF13511">
    <property type="entry name" value="DUF4124"/>
    <property type="match status" value="1"/>
</dbReference>
<evidence type="ECO:0000313" key="4">
    <source>
        <dbReference type="EMBL" id="RNF27767.1"/>
    </source>
</evidence>
<feature type="region of interest" description="Disordered" evidence="1">
    <location>
        <begin position="33"/>
        <end position="166"/>
    </location>
</feature>
<feature type="signal peptide" evidence="2">
    <location>
        <begin position="1"/>
        <end position="22"/>
    </location>
</feature>